<dbReference type="Proteomes" id="UP000799439">
    <property type="component" value="Unassembled WGS sequence"/>
</dbReference>
<proteinExistence type="predicted"/>
<sequence length="150" mass="16749">KDEAEETIQQFTQISLEPGKQVRWSGIPREWAQAWANKRGLQTLSTAMGPLMVAEDARCRKRNKSLHEWSTYIKGASASFAECISKGSAVRVLLRPPPGRFHPEGTTTFQSLERPILEGTGELQTGCTLYATHITVVGAEDECYQLWPND</sequence>
<accession>A0A9P4MGP7</accession>
<feature type="non-terminal residue" evidence="1">
    <location>
        <position position="150"/>
    </location>
</feature>
<feature type="non-terminal residue" evidence="1">
    <location>
        <position position="1"/>
    </location>
</feature>
<dbReference type="EMBL" id="ML996092">
    <property type="protein sequence ID" value="KAF2149159.1"/>
    <property type="molecule type" value="Genomic_DNA"/>
</dbReference>
<evidence type="ECO:0000313" key="1">
    <source>
        <dbReference type="EMBL" id="KAF2149159.1"/>
    </source>
</evidence>
<reference evidence="1" key="1">
    <citation type="journal article" date="2020" name="Stud. Mycol.">
        <title>101 Dothideomycetes genomes: a test case for predicting lifestyles and emergence of pathogens.</title>
        <authorList>
            <person name="Haridas S."/>
            <person name="Albert R."/>
            <person name="Binder M."/>
            <person name="Bloem J."/>
            <person name="Labutti K."/>
            <person name="Salamov A."/>
            <person name="Andreopoulos B."/>
            <person name="Baker S."/>
            <person name="Barry K."/>
            <person name="Bills G."/>
            <person name="Bluhm B."/>
            <person name="Cannon C."/>
            <person name="Castanera R."/>
            <person name="Culley D."/>
            <person name="Daum C."/>
            <person name="Ezra D."/>
            <person name="Gonzalez J."/>
            <person name="Henrissat B."/>
            <person name="Kuo A."/>
            <person name="Liang C."/>
            <person name="Lipzen A."/>
            <person name="Lutzoni F."/>
            <person name="Magnuson J."/>
            <person name="Mondo S."/>
            <person name="Nolan M."/>
            <person name="Ohm R."/>
            <person name="Pangilinan J."/>
            <person name="Park H.-J."/>
            <person name="Ramirez L."/>
            <person name="Alfaro M."/>
            <person name="Sun H."/>
            <person name="Tritt A."/>
            <person name="Yoshinaga Y."/>
            <person name="Zwiers L.-H."/>
            <person name="Turgeon B."/>
            <person name="Goodwin S."/>
            <person name="Spatafora J."/>
            <person name="Crous P."/>
            <person name="Grigoriev I."/>
        </authorList>
    </citation>
    <scope>NUCLEOTIDE SEQUENCE</scope>
    <source>
        <strain evidence="1">CBS 260.36</strain>
    </source>
</reference>
<organism evidence="1 2">
    <name type="scientific">Myriangium duriaei CBS 260.36</name>
    <dbReference type="NCBI Taxonomy" id="1168546"/>
    <lineage>
        <taxon>Eukaryota</taxon>
        <taxon>Fungi</taxon>
        <taxon>Dikarya</taxon>
        <taxon>Ascomycota</taxon>
        <taxon>Pezizomycotina</taxon>
        <taxon>Dothideomycetes</taxon>
        <taxon>Dothideomycetidae</taxon>
        <taxon>Myriangiales</taxon>
        <taxon>Myriangiaceae</taxon>
        <taxon>Myriangium</taxon>
    </lineage>
</organism>
<dbReference type="AlphaFoldDB" id="A0A9P4MGP7"/>
<keyword evidence="2" id="KW-1185">Reference proteome</keyword>
<comment type="caution">
    <text evidence="1">The sequence shown here is derived from an EMBL/GenBank/DDBJ whole genome shotgun (WGS) entry which is preliminary data.</text>
</comment>
<protein>
    <submittedName>
        <fullName evidence="1">Uncharacterized protein</fullName>
    </submittedName>
</protein>
<dbReference type="OrthoDB" id="5232980at2759"/>
<evidence type="ECO:0000313" key="2">
    <source>
        <dbReference type="Proteomes" id="UP000799439"/>
    </source>
</evidence>
<name>A0A9P4MGP7_9PEZI</name>
<gene>
    <name evidence="1" type="ORF">K461DRAFT_216468</name>
</gene>